<keyword evidence="4" id="KW-1185">Reference proteome</keyword>
<reference evidence="4" key="1">
    <citation type="journal article" date="2019" name="Int. J. Syst. Evol. Microbiol.">
        <title>The Global Catalogue of Microorganisms (GCM) 10K type strain sequencing project: providing services to taxonomists for standard genome sequencing and annotation.</title>
        <authorList>
            <consortium name="The Broad Institute Genomics Platform"/>
            <consortium name="The Broad Institute Genome Sequencing Center for Infectious Disease"/>
            <person name="Wu L."/>
            <person name="Ma J."/>
        </authorList>
    </citation>
    <scope>NUCLEOTIDE SEQUENCE [LARGE SCALE GENOMIC DNA]</scope>
    <source>
        <strain evidence="4">JCM 14304</strain>
    </source>
</reference>
<organism evidence="3 4">
    <name type="scientific">Kribbella karoonensis</name>
    <dbReference type="NCBI Taxonomy" id="324851"/>
    <lineage>
        <taxon>Bacteria</taxon>
        <taxon>Bacillati</taxon>
        <taxon>Actinomycetota</taxon>
        <taxon>Actinomycetes</taxon>
        <taxon>Propionibacteriales</taxon>
        <taxon>Kribbellaceae</taxon>
        <taxon>Kribbella</taxon>
    </lineage>
</organism>
<comment type="caution">
    <text evidence="3">The sequence shown here is derived from an EMBL/GenBank/DDBJ whole genome shotgun (WGS) entry which is preliminary data.</text>
</comment>
<protein>
    <submittedName>
        <fullName evidence="3">YciI family protein</fullName>
    </submittedName>
</protein>
<sequence length="171" mass="19162">MTQYFVYGRDRAGTDVKAALTEDHWTFMDGYAAELIARGPTLTEDREHSTGSLHIVDLPSDEALHTFVYDEPYYLGGAFETVEVYRFENRTARTMWEFANAVEGYNRYLVLTKDAALPVTSDHLIVYGDLFDGDVHVGRAALLEAPLADAARALVQAADAEVHPWEFGGRR</sequence>
<dbReference type="SUPFAM" id="SSF54909">
    <property type="entry name" value="Dimeric alpha+beta barrel"/>
    <property type="match status" value="1"/>
</dbReference>
<proteinExistence type="inferred from homology"/>
<name>A0ABP4Q9N9_9ACTN</name>
<comment type="similarity">
    <text evidence="1">Belongs to the YciI family.</text>
</comment>
<dbReference type="InterPro" id="IPR051807">
    <property type="entry name" value="Sec-metab_biosynth-assoc"/>
</dbReference>
<dbReference type="PANTHER" id="PTHR33606:SF3">
    <property type="entry name" value="PROTEIN YCII"/>
    <property type="match status" value="1"/>
</dbReference>
<dbReference type="Gene3D" id="3.30.70.1060">
    <property type="entry name" value="Dimeric alpha+beta barrel"/>
    <property type="match status" value="1"/>
</dbReference>
<dbReference type="Pfam" id="PF03795">
    <property type="entry name" value="YCII"/>
    <property type="match status" value="1"/>
</dbReference>
<dbReference type="InterPro" id="IPR005545">
    <property type="entry name" value="YCII"/>
</dbReference>
<dbReference type="EMBL" id="BAAAND010000009">
    <property type="protein sequence ID" value="GAA1605235.1"/>
    <property type="molecule type" value="Genomic_DNA"/>
</dbReference>
<accession>A0ABP4Q9N9</accession>
<evidence type="ECO:0000256" key="1">
    <source>
        <dbReference type="ARBA" id="ARBA00007689"/>
    </source>
</evidence>
<evidence type="ECO:0000313" key="3">
    <source>
        <dbReference type="EMBL" id="GAA1605235.1"/>
    </source>
</evidence>
<dbReference type="RefSeq" id="WP_344197905.1">
    <property type="nucleotide sequence ID" value="NZ_BAAAND010000009.1"/>
</dbReference>
<feature type="domain" description="YCII-related" evidence="2">
    <location>
        <begin position="4"/>
        <end position="87"/>
    </location>
</feature>
<evidence type="ECO:0000313" key="4">
    <source>
        <dbReference type="Proteomes" id="UP001500190"/>
    </source>
</evidence>
<gene>
    <name evidence="3" type="ORF">GCM10009742_62750</name>
</gene>
<dbReference type="Proteomes" id="UP001500190">
    <property type="component" value="Unassembled WGS sequence"/>
</dbReference>
<dbReference type="PANTHER" id="PTHR33606">
    <property type="entry name" value="PROTEIN YCII"/>
    <property type="match status" value="1"/>
</dbReference>
<evidence type="ECO:0000259" key="2">
    <source>
        <dbReference type="Pfam" id="PF03795"/>
    </source>
</evidence>
<dbReference type="InterPro" id="IPR011008">
    <property type="entry name" value="Dimeric_a/b-barrel"/>
</dbReference>